<keyword evidence="3" id="KW-0234">DNA repair</keyword>
<organism evidence="6 7">
    <name type="scientific">Chilo suppressalis</name>
    <name type="common">Asiatic rice borer moth</name>
    <dbReference type="NCBI Taxonomy" id="168631"/>
    <lineage>
        <taxon>Eukaryota</taxon>
        <taxon>Metazoa</taxon>
        <taxon>Ecdysozoa</taxon>
        <taxon>Arthropoda</taxon>
        <taxon>Hexapoda</taxon>
        <taxon>Insecta</taxon>
        <taxon>Pterygota</taxon>
        <taxon>Neoptera</taxon>
        <taxon>Endopterygota</taxon>
        <taxon>Lepidoptera</taxon>
        <taxon>Glossata</taxon>
        <taxon>Ditrysia</taxon>
        <taxon>Pyraloidea</taxon>
        <taxon>Crambidae</taxon>
        <taxon>Crambinae</taxon>
        <taxon>Chilo</taxon>
    </lineage>
</organism>
<keyword evidence="2" id="KW-0227">DNA damage</keyword>
<name>A0ABN8AW04_CHISP</name>
<protein>
    <recommendedName>
        <fullName evidence="5">XRCC4 N-terminal domain-containing protein</fullName>
    </recommendedName>
</protein>
<dbReference type="SUPFAM" id="SSF58022">
    <property type="entry name" value="XRCC4, C-terminal oligomerization domain"/>
    <property type="match status" value="1"/>
</dbReference>
<dbReference type="PANTHER" id="PTHR28559:SF1">
    <property type="entry name" value="DNA REPAIR PROTEIN XRCC4"/>
    <property type="match status" value="1"/>
</dbReference>
<sequence>MDIDESITVTKISNPNEQYYLLVGWQLNSFEMYLYTKDQLWKGKFSSNRLTGFSQNLNISEMEYYKKCRHCLSEQIEDYQYEMKSGLFYWKKKYADSLVIEGFLPLELDASPSHSRPDLFEILLVLNKNLKEKLVRIKRNCKTLRKDFYKCLKDTEEFLYLKIEMEKTLCDRFLHVLNSKRSGSKTTTIDKKTISSVRN</sequence>
<dbReference type="Gene3D" id="1.20.5.370">
    <property type="match status" value="1"/>
</dbReference>
<evidence type="ECO:0000256" key="2">
    <source>
        <dbReference type="ARBA" id="ARBA00022763"/>
    </source>
</evidence>
<dbReference type="InterPro" id="IPR010585">
    <property type="entry name" value="DNA_repair_prot_XRCC4"/>
</dbReference>
<keyword evidence="4" id="KW-0539">Nucleus</keyword>
<evidence type="ECO:0000256" key="1">
    <source>
        <dbReference type="ARBA" id="ARBA00004123"/>
    </source>
</evidence>
<keyword evidence="7" id="KW-1185">Reference proteome</keyword>
<dbReference type="Proteomes" id="UP001153292">
    <property type="component" value="Chromosome 17"/>
</dbReference>
<dbReference type="InterPro" id="IPR053961">
    <property type="entry name" value="XRCC4_N"/>
</dbReference>
<accession>A0ABN8AW04</accession>
<dbReference type="Pfam" id="PF06632">
    <property type="entry name" value="XRCC4"/>
    <property type="match status" value="1"/>
</dbReference>
<evidence type="ECO:0000256" key="4">
    <source>
        <dbReference type="ARBA" id="ARBA00023242"/>
    </source>
</evidence>
<feature type="domain" description="XRCC4 N-terminal" evidence="5">
    <location>
        <begin position="18"/>
        <end position="97"/>
    </location>
</feature>
<dbReference type="InterPro" id="IPR014751">
    <property type="entry name" value="XRCC4-like_C"/>
</dbReference>
<dbReference type="Gene3D" id="2.170.210.10">
    <property type="entry name" value="DNA double-strand break repair and VJ recombination XRCC4, N-terminal"/>
    <property type="match status" value="1"/>
</dbReference>
<comment type="subcellular location">
    <subcellularLocation>
        <location evidence="1">Nucleus</location>
    </subcellularLocation>
</comment>
<dbReference type="EMBL" id="OU963910">
    <property type="protein sequence ID" value="CAH0400341.1"/>
    <property type="molecule type" value="Genomic_DNA"/>
</dbReference>
<evidence type="ECO:0000259" key="5">
    <source>
        <dbReference type="Pfam" id="PF06632"/>
    </source>
</evidence>
<dbReference type="PANTHER" id="PTHR28559">
    <property type="entry name" value="DNA REPAIR PROTEIN XRCC4"/>
    <property type="match status" value="1"/>
</dbReference>
<evidence type="ECO:0000256" key="3">
    <source>
        <dbReference type="ARBA" id="ARBA00023204"/>
    </source>
</evidence>
<evidence type="ECO:0000313" key="7">
    <source>
        <dbReference type="Proteomes" id="UP001153292"/>
    </source>
</evidence>
<evidence type="ECO:0000313" key="6">
    <source>
        <dbReference type="EMBL" id="CAH0400341.1"/>
    </source>
</evidence>
<gene>
    <name evidence="6" type="ORF">CHILSU_LOCUS3531</name>
</gene>
<dbReference type="InterPro" id="IPR038051">
    <property type="entry name" value="XRCC4-like_N_sf"/>
</dbReference>
<reference evidence="6" key="1">
    <citation type="submission" date="2021-12" db="EMBL/GenBank/DDBJ databases">
        <authorList>
            <person name="King R."/>
        </authorList>
    </citation>
    <scope>NUCLEOTIDE SEQUENCE</scope>
</reference>
<proteinExistence type="predicted"/>